<comment type="function">
    <text evidence="4">DNA-dependent RNA polymerase catalyzes the transcription of DNA into RNA using the four ribonucleoside triphosphates as substrates. Common component of RNA polymerases I, II and III which synthesize ribosomal RNA precursors, mRNA precursors and many functional non-coding RNAs, and small RNAs, such as 5S rRNA and tRNAs, respectively.</text>
</comment>
<dbReference type="Gene3D" id="2.40.50.140">
    <property type="entry name" value="Nucleic acid-binding proteins"/>
    <property type="match status" value="1"/>
</dbReference>
<protein>
    <recommendedName>
        <fullName evidence="4">DNA-directed RNA polymerases I, II, and III subunit RPABC3</fullName>
    </recommendedName>
</protein>
<keyword evidence="6" id="KW-1185">Reference proteome</keyword>
<dbReference type="AlphaFoldDB" id="A0A3N2PK72"/>
<evidence type="ECO:0000256" key="3">
    <source>
        <dbReference type="ARBA" id="ARBA00023242"/>
    </source>
</evidence>
<dbReference type="SMART" id="SM00658">
    <property type="entry name" value="RPOL8c"/>
    <property type="match status" value="1"/>
</dbReference>
<organism evidence="5 6">
    <name type="scientific">Sodiomyces alkalinus (strain CBS 110278 / VKM F-3762 / F11)</name>
    <name type="common">Alkaliphilic filamentous fungus</name>
    <dbReference type="NCBI Taxonomy" id="1314773"/>
    <lineage>
        <taxon>Eukaryota</taxon>
        <taxon>Fungi</taxon>
        <taxon>Dikarya</taxon>
        <taxon>Ascomycota</taxon>
        <taxon>Pezizomycotina</taxon>
        <taxon>Sordariomycetes</taxon>
        <taxon>Hypocreomycetidae</taxon>
        <taxon>Glomerellales</taxon>
        <taxon>Plectosphaerellaceae</taxon>
        <taxon>Sodiomyces</taxon>
    </lineage>
</organism>
<evidence type="ECO:0000313" key="6">
    <source>
        <dbReference type="Proteomes" id="UP000272025"/>
    </source>
</evidence>
<evidence type="ECO:0000256" key="1">
    <source>
        <dbReference type="ARBA" id="ARBA00004123"/>
    </source>
</evidence>
<accession>A0A3N2PK72</accession>
<dbReference type="InterPro" id="IPR005570">
    <property type="entry name" value="RPABC3"/>
</dbReference>
<dbReference type="GO" id="GO:0006351">
    <property type="term" value="P:DNA-templated transcription"/>
    <property type="evidence" value="ECO:0007669"/>
    <property type="project" value="UniProtKB-UniRule"/>
</dbReference>
<sequence>MATIGGDVTLFEETFTVTNYDQSKYDRVARISATSADNQTIMTLDINIELFQCAVSDNLHVVLVTSLAHDGSKDDEKGWRDISKGRSAGSEATLADMFDYVCHGKIYKFEDADDGQIIKAYISFGGLLMSLEGPYKKLTPLRVDYTYLLVKK</sequence>
<dbReference type="GO" id="GO:0003899">
    <property type="term" value="F:DNA-directed RNA polymerase activity"/>
    <property type="evidence" value="ECO:0007669"/>
    <property type="project" value="UniProtKB-UniRule"/>
</dbReference>
<dbReference type="STRING" id="1314773.A0A3N2PK72"/>
<keyword evidence="5" id="KW-0804">Transcription</keyword>
<dbReference type="EMBL" id="ML119063">
    <property type="protein sequence ID" value="ROT34830.1"/>
    <property type="molecule type" value="Genomic_DNA"/>
</dbReference>
<reference evidence="5 6" key="1">
    <citation type="journal article" date="2018" name="Mol. Ecol.">
        <title>The obligate alkalophilic soda-lake fungus Sodiomyces alkalinus has shifted to a protein diet.</title>
        <authorList>
            <person name="Grum-Grzhimaylo A.A."/>
            <person name="Falkoski D.L."/>
            <person name="van den Heuvel J."/>
            <person name="Valero-Jimenez C.A."/>
            <person name="Min B."/>
            <person name="Choi I.G."/>
            <person name="Lipzen A."/>
            <person name="Daum C.G."/>
            <person name="Aanen D.K."/>
            <person name="Tsang A."/>
            <person name="Henrissat B."/>
            <person name="Bilanenko E.N."/>
            <person name="de Vries R.P."/>
            <person name="van Kan J.A.L."/>
            <person name="Grigoriev I.V."/>
            <person name="Debets A.J.M."/>
        </authorList>
    </citation>
    <scope>NUCLEOTIDE SEQUENCE [LARGE SCALE GENOMIC DNA]</scope>
    <source>
        <strain evidence="5 6">F11</strain>
    </source>
</reference>
<evidence type="ECO:0000313" key="5">
    <source>
        <dbReference type="EMBL" id="ROT34830.1"/>
    </source>
</evidence>
<gene>
    <name evidence="5" type="ORF">SODALDRAFT_329443</name>
</gene>
<dbReference type="GO" id="GO:0005736">
    <property type="term" value="C:RNA polymerase I complex"/>
    <property type="evidence" value="ECO:0007669"/>
    <property type="project" value="TreeGrafter"/>
</dbReference>
<keyword evidence="3 4" id="KW-0539">Nucleus</keyword>
<dbReference type="GO" id="GO:0005666">
    <property type="term" value="C:RNA polymerase III complex"/>
    <property type="evidence" value="ECO:0007669"/>
    <property type="project" value="TreeGrafter"/>
</dbReference>
<dbReference type="PANTHER" id="PTHR10917">
    <property type="entry name" value="DNA-DIRECTED RNA POLYMERASES I, II, AND III SUBUNIT RPABC3"/>
    <property type="match status" value="1"/>
</dbReference>
<dbReference type="InterPro" id="IPR012340">
    <property type="entry name" value="NA-bd_OB-fold"/>
</dbReference>
<dbReference type="SUPFAM" id="SSF50249">
    <property type="entry name" value="Nucleic acid-binding proteins"/>
    <property type="match status" value="1"/>
</dbReference>
<dbReference type="GeneID" id="39579418"/>
<evidence type="ECO:0000256" key="4">
    <source>
        <dbReference type="PIRNR" id="PIRNR000779"/>
    </source>
</evidence>
<dbReference type="RefSeq" id="XP_028462636.1">
    <property type="nucleotide sequence ID" value="XM_028610940.1"/>
</dbReference>
<comment type="similarity">
    <text evidence="2 4">Belongs to the eukaryotic RPB8 RNA polymerase subunit family.</text>
</comment>
<dbReference type="FunFam" id="2.40.50.140:FF:000191">
    <property type="entry name" value="DNA-directed RNA polymerases I, II, and III subunit RPABC3"/>
    <property type="match status" value="1"/>
</dbReference>
<dbReference type="Proteomes" id="UP000272025">
    <property type="component" value="Unassembled WGS sequence"/>
</dbReference>
<keyword evidence="5" id="KW-0240">DNA-directed RNA polymerase</keyword>
<dbReference type="PIRSF" id="PIRSF000779">
    <property type="entry name" value="RNA_pol_Rpb8"/>
    <property type="match status" value="1"/>
</dbReference>
<dbReference type="Pfam" id="PF03870">
    <property type="entry name" value="RNA_pol_Rpb8"/>
    <property type="match status" value="1"/>
</dbReference>
<comment type="subcellular location">
    <subcellularLocation>
        <location evidence="1">Nucleus</location>
    </subcellularLocation>
</comment>
<dbReference type="OrthoDB" id="20018at2759"/>
<dbReference type="GO" id="GO:0005665">
    <property type="term" value="C:RNA polymerase II, core complex"/>
    <property type="evidence" value="ECO:0007669"/>
    <property type="project" value="UniProtKB-UniRule"/>
</dbReference>
<proteinExistence type="inferred from homology"/>
<dbReference type="PANTHER" id="PTHR10917:SF0">
    <property type="entry name" value="DNA-DIRECTED RNA POLYMERASES I, II, AND III SUBUNIT RPABC3"/>
    <property type="match status" value="1"/>
</dbReference>
<name>A0A3N2PK72_SODAK</name>
<evidence type="ECO:0000256" key="2">
    <source>
        <dbReference type="ARBA" id="ARBA00008912"/>
    </source>
</evidence>